<name>A0A7W9GEH7_9ACTN</name>
<comment type="caution">
    <text evidence="2">The sequence shown here is derived from an EMBL/GenBank/DDBJ whole genome shotgun (WGS) entry which is preliminary data.</text>
</comment>
<feature type="region of interest" description="Disordered" evidence="1">
    <location>
        <begin position="53"/>
        <end position="81"/>
    </location>
</feature>
<dbReference type="Proteomes" id="UP000579153">
    <property type="component" value="Unassembled WGS sequence"/>
</dbReference>
<dbReference type="AlphaFoldDB" id="A0A7W9GEH7"/>
<protein>
    <submittedName>
        <fullName evidence="2">Uncharacterized protein</fullName>
    </submittedName>
</protein>
<evidence type="ECO:0000313" key="2">
    <source>
        <dbReference type="EMBL" id="MBB5782242.1"/>
    </source>
</evidence>
<proteinExistence type="predicted"/>
<evidence type="ECO:0000313" key="3">
    <source>
        <dbReference type="Proteomes" id="UP000579153"/>
    </source>
</evidence>
<evidence type="ECO:0000256" key="1">
    <source>
        <dbReference type="SAM" id="MobiDB-lite"/>
    </source>
</evidence>
<dbReference type="RefSeq" id="WP_281398319.1">
    <property type="nucleotide sequence ID" value="NZ_JACHMB010000001.1"/>
</dbReference>
<reference evidence="2 3" key="1">
    <citation type="submission" date="2020-08" db="EMBL/GenBank/DDBJ databases">
        <title>Sequencing the genomes of 1000 actinobacteria strains.</title>
        <authorList>
            <person name="Klenk H.-P."/>
        </authorList>
    </citation>
    <scope>NUCLEOTIDE SEQUENCE [LARGE SCALE GENOMIC DNA]</scope>
    <source>
        <strain evidence="2 3">DSM 45507</strain>
    </source>
</reference>
<gene>
    <name evidence="2" type="ORF">HD596_008998</name>
</gene>
<organism evidence="2 3">
    <name type="scientific">Nonomuraea jabiensis</name>
    <dbReference type="NCBI Taxonomy" id="882448"/>
    <lineage>
        <taxon>Bacteria</taxon>
        <taxon>Bacillati</taxon>
        <taxon>Actinomycetota</taxon>
        <taxon>Actinomycetes</taxon>
        <taxon>Streptosporangiales</taxon>
        <taxon>Streptosporangiaceae</taxon>
        <taxon>Nonomuraea</taxon>
    </lineage>
</organism>
<sequence length="81" mass="8787">MMGYMELDRHIAELLFDETGTEFYRLAQTRAQANAATVAGKARARRGLTLFLARPRQRPAPPLGGAGQDAAPAGEAEDERS</sequence>
<dbReference type="EMBL" id="JACHMB010000001">
    <property type="protein sequence ID" value="MBB5782242.1"/>
    <property type="molecule type" value="Genomic_DNA"/>
</dbReference>
<keyword evidence="3" id="KW-1185">Reference proteome</keyword>
<accession>A0A7W9GEH7</accession>